<dbReference type="EMBL" id="CP004372">
    <property type="protein sequence ID" value="AHM03840.1"/>
    <property type="molecule type" value="Genomic_DNA"/>
</dbReference>
<proteinExistence type="predicted"/>
<evidence type="ECO:0000313" key="3">
    <source>
        <dbReference type="Proteomes" id="UP000019593"/>
    </source>
</evidence>
<keyword evidence="3" id="KW-1185">Reference proteome</keyword>
<feature type="transmembrane region" description="Helical" evidence="1">
    <location>
        <begin position="9"/>
        <end position="29"/>
    </location>
</feature>
<dbReference type="KEGG" id="red:roselon_01457"/>
<keyword evidence="1" id="KW-0472">Membrane</keyword>
<feature type="transmembrane region" description="Helical" evidence="1">
    <location>
        <begin position="49"/>
        <end position="70"/>
    </location>
</feature>
<name>W8SMT3_9RHOB</name>
<dbReference type="Proteomes" id="UP000019593">
    <property type="component" value="Chromosome"/>
</dbReference>
<reference evidence="2 3" key="1">
    <citation type="submission" date="2013-03" db="EMBL/GenBank/DDBJ databases">
        <authorList>
            <person name="Fiebig A."/>
            <person name="Goeker M."/>
            <person name="Klenk H.-P.P."/>
        </authorList>
    </citation>
    <scope>NUCLEOTIDE SEQUENCE [LARGE SCALE GENOMIC DNA]</scope>
    <source>
        <strain evidence="3">DSM 19469</strain>
    </source>
</reference>
<dbReference type="AlphaFoldDB" id="W8SMT3"/>
<evidence type="ECO:0000313" key="2">
    <source>
        <dbReference type="EMBL" id="AHM03840.1"/>
    </source>
</evidence>
<dbReference type="STRING" id="1294273.roselon_01457"/>
<gene>
    <name evidence="2" type="ORF">roselon_01457</name>
</gene>
<dbReference type="HOGENOM" id="CLU_2685519_0_0_5"/>
<accession>W8SMT3</accession>
<sequence length="74" mass="7668">MVTRILSRVFFGAAVVFLALLAVLAGYALTGNLYDCAEGGRICREGIGALYIGLILLTASAASFTIGAWIRSAG</sequence>
<evidence type="ECO:0000256" key="1">
    <source>
        <dbReference type="SAM" id="Phobius"/>
    </source>
</evidence>
<keyword evidence="1" id="KW-1133">Transmembrane helix</keyword>
<organism evidence="2 3">
    <name type="scientific">Roseicyclus elongatus DSM 19469</name>
    <dbReference type="NCBI Taxonomy" id="1294273"/>
    <lineage>
        <taxon>Bacteria</taxon>
        <taxon>Pseudomonadati</taxon>
        <taxon>Pseudomonadota</taxon>
        <taxon>Alphaproteobacteria</taxon>
        <taxon>Rhodobacterales</taxon>
        <taxon>Roseobacteraceae</taxon>
        <taxon>Roseicyclus</taxon>
    </lineage>
</organism>
<keyword evidence="1" id="KW-0812">Transmembrane</keyword>
<dbReference type="RefSeq" id="WP_156945881.1">
    <property type="nucleotide sequence ID" value="NZ_CP004372.1"/>
</dbReference>
<protein>
    <submittedName>
        <fullName evidence="2">Uncharacterized protein</fullName>
    </submittedName>
</protein>